<proteinExistence type="predicted"/>
<feature type="transmembrane region" description="Helical" evidence="5">
    <location>
        <begin position="46"/>
        <end position="71"/>
    </location>
</feature>
<organism evidence="7 8">
    <name type="scientific">Jatrophihabitans telluris</name>
    <dbReference type="NCBI Taxonomy" id="2038343"/>
    <lineage>
        <taxon>Bacteria</taxon>
        <taxon>Bacillati</taxon>
        <taxon>Actinomycetota</taxon>
        <taxon>Actinomycetes</taxon>
        <taxon>Jatrophihabitantales</taxon>
        <taxon>Jatrophihabitantaceae</taxon>
        <taxon>Jatrophihabitans</taxon>
    </lineage>
</organism>
<feature type="transmembrane region" description="Helical" evidence="5">
    <location>
        <begin position="253"/>
        <end position="271"/>
    </location>
</feature>
<feature type="transmembrane region" description="Helical" evidence="5">
    <location>
        <begin position="304"/>
        <end position="327"/>
    </location>
</feature>
<dbReference type="InterPro" id="IPR011701">
    <property type="entry name" value="MFS"/>
</dbReference>
<feature type="transmembrane region" description="Helical" evidence="5">
    <location>
        <begin position="21"/>
        <end position="40"/>
    </location>
</feature>
<sequence length="422" mass="43737">MLNKYKAAYARPGTSAFSAAGFVFRFSIAVYPIALVLIISGRTGEYGFAGVLSGCYVIGGALGNPLAGTLVDRLGQHRVLPPYLLAHLASTIVLAGLIAGHAALWTLPVPAAAMGFTFLNVGALVRARWSFFWPGDAPQRSTGYSIESTLDELIFVLGPLAGTILATQTDPLVTLGFALVMVAIGSVWLTRQRSSEPPVVTRIAGQRRAFALRSKGMLLISLVMVSVGGTFGSVEVVMVAFCGQHGQRSSSGWVVACFALGSGLAGLLYGARHWRSPLLVRFVLAASVFALLPLLTFVPDRVPELALCIALVGLGTAPTLIAAFGLVDAIVPSEALTEGLTWIGTGLSVGYGVGAAVGGGFADVHGARVAFWIPVGCAMSAGVLAWCLFARLDGSLRATSAQPAVPGVPMAAGGQMIDNRPL</sequence>
<feature type="transmembrane region" description="Helical" evidence="5">
    <location>
        <begin position="339"/>
        <end position="357"/>
    </location>
</feature>
<dbReference type="Proteomes" id="UP001056336">
    <property type="component" value="Chromosome"/>
</dbReference>
<feature type="transmembrane region" description="Helical" evidence="5">
    <location>
        <begin position="278"/>
        <end position="298"/>
    </location>
</feature>
<keyword evidence="3 5" id="KW-1133">Transmembrane helix</keyword>
<dbReference type="SUPFAM" id="SSF103473">
    <property type="entry name" value="MFS general substrate transporter"/>
    <property type="match status" value="1"/>
</dbReference>
<dbReference type="PROSITE" id="PS50850">
    <property type="entry name" value="MFS"/>
    <property type="match status" value="1"/>
</dbReference>
<keyword evidence="4 5" id="KW-0472">Membrane</keyword>
<evidence type="ECO:0000313" key="7">
    <source>
        <dbReference type="EMBL" id="UQX87488.1"/>
    </source>
</evidence>
<dbReference type="PANTHER" id="PTHR23542">
    <property type="match status" value="1"/>
</dbReference>
<evidence type="ECO:0000256" key="1">
    <source>
        <dbReference type="ARBA" id="ARBA00004651"/>
    </source>
</evidence>
<keyword evidence="2 5" id="KW-0812">Transmembrane</keyword>
<name>A0ABY4QVM2_9ACTN</name>
<dbReference type="EMBL" id="CP097332">
    <property type="protein sequence ID" value="UQX87488.1"/>
    <property type="molecule type" value="Genomic_DNA"/>
</dbReference>
<evidence type="ECO:0000313" key="8">
    <source>
        <dbReference type="Proteomes" id="UP001056336"/>
    </source>
</evidence>
<gene>
    <name evidence="7" type="ORF">M6D93_14420</name>
</gene>
<keyword evidence="8" id="KW-1185">Reference proteome</keyword>
<dbReference type="InterPro" id="IPR020846">
    <property type="entry name" value="MFS_dom"/>
</dbReference>
<reference evidence="7" key="2">
    <citation type="submission" date="2022-05" db="EMBL/GenBank/DDBJ databases">
        <authorList>
            <person name="Kim J.-S."/>
            <person name="Lee K."/>
            <person name="Suh M."/>
            <person name="Eom M."/>
            <person name="Kim J.-S."/>
            <person name="Kim D.-S."/>
            <person name="Ko S.-H."/>
            <person name="Shin Y."/>
            <person name="Lee J.-S."/>
        </authorList>
    </citation>
    <scope>NUCLEOTIDE SEQUENCE</scope>
    <source>
        <strain evidence="7">N237</strain>
    </source>
</reference>
<dbReference type="RefSeq" id="WP_249770055.1">
    <property type="nucleotide sequence ID" value="NZ_CP097332.1"/>
</dbReference>
<dbReference type="PANTHER" id="PTHR23542:SF1">
    <property type="entry name" value="MAJOR FACILITATOR SUPERFAMILY (MFS) PROFILE DOMAIN-CONTAINING PROTEIN"/>
    <property type="match status" value="1"/>
</dbReference>
<reference evidence="7" key="1">
    <citation type="journal article" date="2018" name="Int. J. Syst. Evol. Microbiol.">
        <title>Jatrophihabitans telluris sp. nov., isolated from sediment soil of lava forest wetlands and the emended description of the genus Jatrophihabitans.</title>
        <authorList>
            <person name="Lee K.C."/>
            <person name="Suh M.K."/>
            <person name="Eom M.K."/>
            <person name="Kim K.K."/>
            <person name="Kim J.S."/>
            <person name="Kim D.S."/>
            <person name="Ko S.H."/>
            <person name="Shin Y.K."/>
            <person name="Lee J.S."/>
        </authorList>
    </citation>
    <scope>NUCLEOTIDE SEQUENCE</scope>
    <source>
        <strain evidence="7">N237</strain>
    </source>
</reference>
<evidence type="ECO:0000256" key="4">
    <source>
        <dbReference type="ARBA" id="ARBA00023136"/>
    </source>
</evidence>
<feature type="transmembrane region" description="Helical" evidence="5">
    <location>
        <begin position="217"/>
        <end position="241"/>
    </location>
</feature>
<feature type="transmembrane region" description="Helical" evidence="5">
    <location>
        <begin position="172"/>
        <end position="189"/>
    </location>
</feature>
<evidence type="ECO:0000259" key="6">
    <source>
        <dbReference type="PROSITE" id="PS50850"/>
    </source>
</evidence>
<accession>A0ABY4QVM2</accession>
<comment type="subcellular location">
    <subcellularLocation>
        <location evidence="1">Cell membrane</location>
        <topology evidence="1">Multi-pass membrane protein</topology>
    </subcellularLocation>
</comment>
<feature type="transmembrane region" description="Helical" evidence="5">
    <location>
        <begin position="83"/>
        <end position="105"/>
    </location>
</feature>
<dbReference type="Pfam" id="PF07690">
    <property type="entry name" value="MFS_1"/>
    <property type="match status" value="1"/>
</dbReference>
<protein>
    <submittedName>
        <fullName evidence="7">MFS transporter</fullName>
    </submittedName>
</protein>
<feature type="domain" description="Major facilitator superfamily (MFS) profile" evidence="6">
    <location>
        <begin position="216"/>
        <end position="422"/>
    </location>
</feature>
<evidence type="ECO:0000256" key="2">
    <source>
        <dbReference type="ARBA" id="ARBA00022692"/>
    </source>
</evidence>
<dbReference type="Gene3D" id="1.20.1250.20">
    <property type="entry name" value="MFS general substrate transporter like domains"/>
    <property type="match status" value="2"/>
</dbReference>
<feature type="transmembrane region" description="Helical" evidence="5">
    <location>
        <begin position="369"/>
        <end position="389"/>
    </location>
</feature>
<dbReference type="InterPro" id="IPR036259">
    <property type="entry name" value="MFS_trans_sf"/>
</dbReference>
<evidence type="ECO:0000256" key="3">
    <source>
        <dbReference type="ARBA" id="ARBA00022989"/>
    </source>
</evidence>
<evidence type="ECO:0000256" key="5">
    <source>
        <dbReference type="SAM" id="Phobius"/>
    </source>
</evidence>